<keyword evidence="3" id="KW-1185">Reference proteome</keyword>
<protein>
    <recommendedName>
        <fullName evidence="1">DJ-1/PfpI domain-containing protein</fullName>
    </recommendedName>
</protein>
<dbReference type="PANTHER" id="PTHR43130">
    <property type="entry name" value="ARAC-FAMILY TRANSCRIPTIONAL REGULATOR"/>
    <property type="match status" value="1"/>
</dbReference>
<accession>A0A8H5BW21</accession>
<dbReference type="PANTHER" id="PTHR43130:SF7">
    <property type="entry name" value="DJ-1_PFPI DOMAIN-CONTAINING PROTEIN"/>
    <property type="match status" value="1"/>
</dbReference>
<evidence type="ECO:0000313" key="3">
    <source>
        <dbReference type="Proteomes" id="UP000541558"/>
    </source>
</evidence>
<dbReference type="Proteomes" id="UP000541558">
    <property type="component" value="Unassembled WGS sequence"/>
</dbReference>
<gene>
    <name evidence="2" type="ORF">D9611_010418</name>
</gene>
<proteinExistence type="predicted"/>
<name>A0A8H5BW21_9AGAR</name>
<evidence type="ECO:0000313" key="2">
    <source>
        <dbReference type="EMBL" id="KAF5330046.1"/>
    </source>
</evidence>
<dbReference type="InterPro" id="IPR052158">
    <property type="entry name" value="INH-QAR"/>
</dbReference>
<dbReference type="CDD" id="cd03139">
    <property type="entry name" value="GATase1_PfpI_2"/>
    <property type="match status" value="1"/>
</dbReference>
<dbReference type="SUPFAM" id="SSF52317">
    <property type="entry name" value="Class I glutamine amidotransferase-like"/>
    <property type="match status" value="1"/>
</dbReference>
<evidence type="ECO:0000259" key="1">
    <source>
        <dbReference type="Pfam" id="PF01965"/>
    </source>
</evidence>
<dbReference type="EMBL" id="JAACJK010000117">
    <property type="protein sequence ID" value="KAF5330046.1"/>
    <property type="molecule type" value="Genomic_DNA"/>
</dbReference>
<sequence length="269" mass="29723">MSRNSLILLKSYKGPENIRRNSNKHTSSLDLHTPFSMLDPTKSIEFGLLLPPDYKWLDAAGPVDYINQHNQTLLKLVGFPDAIVKKAPVINWHYISWLGDLQPIRSTSGPMQTPSTTFKECPALDYLLIPGPDPNLELPAETIDFIKTQFVGLKALLTVCTGSLLMAQTGLLDGVEAATNKFALKKLIERGAFEKFKKVKWAIDKRFVVDGKIWTAAGITAGLDLGAEFARVHFDAELVEIIKGLSEFEPKPAQPDPWAKLMAGVAVPK</sequence>
<organism evidence="2 3">
    <name type="scientific">Ephemerocybe angulata</name>
    <dbReference type="NCBI Taxonomy" id="980116"/>
    <lineage>
        <taxon>Eukaryota</taxon>
        <taxon>Fungi</taxon>
        <taxon>Dikarya</taxon>
        <taxon>Basidiomycota</taxon>
        <taxon>Agaricomycotina</taxon>
        <taxon>Agaricomycetes</taxon>
        <taxon>Agaricomycetidae</taxon>
        <taxon>Agaricales</taxon>
        <taxon>Agaricineae</taxon>
        <taxon>Psathyrellaceae</taxon>
        <taxon>Ephemerocybe</taxon>
    </lineage>
</organism>
<dbReference type="Gene3D" id="3.40.50.880">
    <property type="match status" value="1"/>
</dbReference>
<dbReference type="InterPro" id="IPR029062">
    <property type="entry name" value="Class_I_gatase-like"/>
</dbReference>
<dbReference type="AlphaFoldDB" id="A0A8H5BW21"/>
<comment type="caution">
    <text evidence="2">The sequence shown here is derived from an EMBL/GenBank/DDBJ whole genome shotgun (WGS) entry which is preliminary data.</text>
</comment>
<dbReference type="InterPro" id="IPR002818">
    <property type="entry name" value="DJ-1/PfpI"/>
</dbReference>
<dbReference type="OrthoDB" id="543156at2759"/>
<reference evidence="2 3" key="1">
    <citation type="journal article" date="2020" name="ISME J.">
        <title>Uncovering the hidden diversity of litter-decomposition mechanisms in mushroom-forming fungi.</title>
        <authorList>
            <person name="Floudas D."/>
            <person name="Bentzer J."/>
            <person name="Ahren D."/>
            <person name="Johansson T."/>
            <person name="Persson P."/>
            <person name="Tunlid A."/>
        </authorList>
    </citation>
    <scope>NUCLEOTIDE SEQUENCE [LARGE SCALE GENOMIC DNA]</scope>
    <source>
        <strain evidence="2 3">CBS 175.51</strain>
    </source>
</reference>
<dbReference type="Pfam" id="PF01965">
    <property type="entry name" value="DJ-1_PfpI"/>
    <property type="match status" value="1"/>
</dbReference>
<feature type="domain" description="DJ-1/PfpI" evidence="1">
    <location>
        <begin position="101"/>
        <end position="229"/>
    </location>
</feature>